<sequence length="118" mass="13665">MFLLIGFGAFAQKSKKKKRDKDATEQSTVEPNSLSPYQGAESMPREPKKKKSKSKGPTYDSQQDYYDRMMAVAKERDKAEREMAKPQYSNPMYFGHKRPPKKHKAGKLKYCKECGIRH</sequence>
<reference evidence="3" key="1">
    <citation type="submission" date="2018-09" db="EMBL/GenBank/DDBJ databases">
        <title>Chryseolinea sp. KIS68-18 isolated from soil.</title>
        <authorList>
            <person name="Weon H.-Y."/>
            <person name="Kwon S.-W."/>
            <person name="Lee S.A."/>
        </authorList>
    </citation>
    <scope>NUCLEOTIDE SEQUENCE [LARGE SCALE GENOMIC DNA]</scope>
    <source>
        <strain evidence="3">KIS68-18</strain>
    </source>
</reference>
<feature type="compositionally biased region" description="Polar residues" evidence="1">
    <location>
        <begin position="25"/>
        <end position="36"/>
    </location>
</feature>
<accession>A0A385SJV7</accession>
<dbReference type="AlphaFoldDB" id="A0A385SJV7"/>
<evidence type="ECO:0000313" key="3">
    <source>
        <dbReference type="Proteomes" id="UP000266183"/>
    </source>
</evidence>
<evidence type="ECO:0000256" key="1">
    <source>
        <dbReference type="SAM" id="MobiDB-lite"/>
    </source>
</evidence>
<protein>
    <submittedName>
        <fullName evidence="2">Uncharacterized protein</fullName>
    </submittedName>
</protein>
<feature type="region of interest" description="Disordered" evidence="1">
    <location>
        <begin position="12"/>
        <end position="106"/>
    </location>
</feature>
<keyword evidence="3" id="KW-1185">Reference proteome</keyword>
<feature type="compositionally biased region" description="Basic residues" evidence="1">
    <location>
        <begin position="95"/>
        <end position="106"/>
    </location>
</feature>
<dbReference type="KEGG" id="chk:D4L85_11650"/>
<gene>
    <name evidence="2" type="ORF">D4L85_11650</name>
</gene>
<evidence type="ECO:0000313" key="2">
    <source>
        <dbReference type="EMBL" id="AYB31192.1"/>
    </source>
</evidence>
<proteinExistence type="predicted"/>
<feature type="compositionally biased region" description="Basic and acidic residues" evidence="1">
    <location>
        <begin position="73"/>
        <end position="84"/>
    </location>
</feature>
<dbReference type="Proteomes" id="UP000266183">
    <property type="component" value="Chromosome"/>
</dbReference>
<organism evidence="2 3">
    <name type="scientific">Chryseolinea soli</name>
    <dbReference type="NCBI Taxonomy" id="2321403"/>
    <lineage>
        <taxon>Bacteria</taxon>
        <taxon>Pseudomonadati</taxon>
        <taxon>Bacteroidota</taxon>
        <taxon>Cytophagia</taxon>
        <taxon>Cytophagales</taxon>
        <taxon>Fulvivirgaceae</taxon>
        <taxon>Chryseolinea</taxon>
    </lineage>
</organism>
<name>A0A385SJV7_9BACT</name>
<dbReference type="EMBL" id="CP032382">
    <property type="protein sequence ID" value="AYB31192.1"/>
    <property type="molecule type" value="Genomic_DNA"/>
</dbReference>